<keyword evidence="13 16" id="KW-0173">Coenzyme A biosynthesis</keyword>
<comment type="subunit">
    <text evidence="5 16">Homodimer.</text>
</comment>
<feature type="binding site" evidence="16">
    <location>
        <position position="137"/>
    </location>
    <ligand>
        <name>ATP</name>
        <dbReference type="ChEBI" id="CHEBI:30616"/>
    </ligand>
</feature>
<evidence type="ECO:0000256" key="11">
    <source>
        <dbReference type="ARBA" id="ARBA00022840"/>
    </source>
</evidence>
<evidence type="ECO:0000256" key="9">
    <source>
        <dbReference type="ARBA" id="ARBA00022741"/>
    </source>
</evidence>
<dbReference type="GO" id="GO:0046872">
    <property type="term" value="F:metal ion binding"/>
    <property type="evidence" value="ECO:0007669"/>
    <property type="project" value="UniProtKB-KW"/>
</dbReference>
<keyword evidence="10 16" id="KW-0418">Kinase</keyword>
<dbReference type="EMBL" id="FNBX01000014">
    <property type="protein sequence ID" value="SDF80726.1"/>
    <property type="molecule type" value="Genomic_DNA"/>
</dbReference>
<evidence type="ECO:0000256" key="12">
    <source>
        <dbReference type="ARBA" id="ARBA00022958"/>
    </source>
</evidence>
<proteinExistence type="inferred from homology"/>
<evidence type="ECO:0000256" key="4">
    <source>
        <dbReference type="ARBA" id="ARBA00005225"/>
    </source>
</evidence>
<dbReference type="Proteomes" id="UP000199355">
    <property type="component" value="Unassembled WGS sequence"/>
</dbReference>
<dbReference type="Gene3D" id="3.30.420.40">
    <property type="match status" value="2"/>
</dbReference>
<dbReference type="EC" id="2.7.1.33" evidence="6 16"/>
<dbReference type="SUPFAM" id="SSF53067">
    <property type="entry name" value="Actin-like ATPase domain"/>
    <property type="match status" value="2"/>
</dbReference>
<feature type="binding site" evidence="16">
    <location>
        <begin position="9"/>
        <end position="16"/>
    </location>
    <ligand>
        <name>ATP</name>
        <dbReference type="ChEBI" id="CHEBI:30616"/>
    </ligand>
</feature>
<feature type="binding site" evidence="16">
    <location>
        <position position="103"/>
    </location>
    <ligand>
        <name>substrate</name>
    </ligand>
</feature>
<comment type="cofactor">
    <cofactor evidence="2">
        <name>K(+)</name>
        <dbReference type="ChEBI" id="CHEBI:29103"/>
    </cofactor>
</comment>
<comment type="similarity">
    <text evidence="14 16">Belongs to the type III pantothenate kinase family.</text>
</comment>
<keyword evidence="9 16" id="KW-0547">Nucleotide-binding</keyword>
<reference evidence="18" key="1">
    <citation type="submission" date="2016-10" db="EMBL/GenBank/DDBJ databases">
        <authorList>
            <person name="Varghese N."/>
            <person name="Submissions S."/>
        </authorList>
    </citation>
    <scope>NUCLEOTIDE SEQUENCE [LARGE SCALE GENOMIC DNA]</scope>
    <source>
        <strain evidence="18">KHC7</strain>
    </source>
</reference>
<dbReference type="GO" id="GO:0005737">
    <property type="term" value="C:cytoplasm"/>
    <property type="evidence" value="ECO:0007669"/>
    <property type="project" value="UniProtKB-SubCell"/>
</dbReference>
<dbReference type="GO" id="GO:0004594">
    <property type="term" value="F:pantothenate kinase activity"/>
    <property type="evidence" value="ECO:0007669"/>
    <property type="project" value="UniProtKB-UniRule"/>
</dbReference>
<dbReference type="InterPro" id="IPR004619">
    <property type="entry name" value="Type_III_PanK"/>
</dbReference>
<evidence type="ECO:0000256" key="1">
    <source>
        <dbReference type="ARBA" id="ARBA00001206"/>
    </source>
</evidence>
<dbReference type="GO" id="GO:0015937">
    <property type="term" value="P:coenzyme A biosynthetic process"/>
    <property type="evidence" value="ECO:0007669"/>
    <property type="project" value="UniProtKB-UniRule"/>
</dbReference>
<evidence type="ECO:0000256" key="10">
    <source>
        <dbReference type="ARBA" id="ARBA00022777"/>
    </source>
</evidence>
<comment type="cofactor">
    <cofactor evidence="16">
        <name>NH4(+)</name>
        <dbReference type="ChEBI" id="CHEBI:28938"/>
    </cofactor>
    <cofactor evidence="16">
        <name>K(+)</name>
        <dbReference type="ChEBI" id="CHEBI:29103"/>
    </cofactor>
    <text evidence="16">A monovalent cation. Ammonium or potassium.</text>
</comment>
<evidence type="ECO:0000256" key="3">
    <source>
        <dbReference type="ARBA" id="ARBA00004496"/>
    </source>
</evidence>
<dbReference type="NCBIfam" id="NF009855">
    <property type="entry name" value="PRK13321.1"/>
    <property type="match status" value="1"/>
</dbReference>
<evidence type="ECO:0000256" key="2">
    <source>
        <dbReference type="ARBA" id="ARBA00001958"/>
    </source>
</evidence>
<feature type="binding site" evidence="16">
    <location>
        <position position="190"/>
    </location>
    <ligand>
        <name>substrate</name>
    </ligand>
</feature>
<feature type="binding site" evidence="16">
    <location>
        <position position="134"/>
    </location>
    <ligand>
        <name>K(+)</name>
        <dbReference type="ChEBI" id="CHEBI:29103"/>
    </ligand>
</feature>
<evidence type="ECO:0000256" key="6">
    <source>
        <dbReference type="ARBA" id="ARBA00012102"/>
    </source>
</evidence>
<keyword evidence="8 16" id="KW-0808">Transferase</keyword>
<keyword evidence="7 16" id="KW-0963">Cytoplasm</keyword>
<sequence length="265" mass="28350">MECDLLLFDIGNTSVKIGLADARRVLTSYTLHTDIGQTADNLGLTLLALLRHAGVTPGQLAGCVASSVVPGFDPLLRESVARYLNCPLHRVGKDLPVPLENRYERPCEVGADRLVGAYAARRLCPEAPSILVVDFGTAVTLDCVSGDAYLGGLIFPGPRTALAALSGAAAKLPRINLDVRATEPSPGRNTSTSMRHGLVFGFASMVEGLAQRLKRQLPGPTKVLGTGGFADAIARVSPVFDQVTPMLLLEGLRRLYYEQRDTLDR</sequence>
<keyword evidence="11 16" id="KW-0067">ATP-binding</keyword>
<evidence type="ECO:0000313" key="17">
    <source>
        <dbReference type="EMBL" id="SDF80726.1"/>
    </source>
</evidence>
<evidence type="ECO:0000256" key="5">
    <source>
        <dbReference type="ARBA" id="ARBA00011738"/>
    </source>
</evidence>
<accession>A0A1G7P346</accession>
<evidence type="ECO:0000256" key="14">
    <source>
        <dbReference type="ARBA" id="ARBA00038036"/>
    </source>
</evidence>
<evidence type="ECO:0000256" key="8">
    <source>
        <dbReference type="ARBA" id="ARBA00022679"/>
    </source>
</evidence>
<keyword evidence="12 16" id="KW-0630">Potassium</keyword>
<comment type="pathway">
    <text evidence="4 16">Cofactor biosynthesis; coenzyme A biosynthesis; CoA from (R)-pantothenate: step 1/5.</text>
</comment>
<dbReference type="RefSeq" id="WP_092154429.1">
    <property type="nucleotide sequence ID" value="NZ_FNBX01000014.1"/>
</dbReference>
<keyword evidence="16" id="KW-0479">Metal-binding</keyword>
<evidence type="ECO:0000256" key="13">
    <source>
        <dbReference type="ARBA" id="ARBA00022993"/>
    </source>
</evidence>
<evidence type="ECO:0000256" key="16">
    <source>
        <dbReference type="HAMAP-Rule" id="MF_01274"/>
    </source>
</evidence>
<dbReference type="InterPro" id="IPR043129">
    <property type="entry name" value="ATPase_NBD"/>
</dbReference>
<protein>
    <recommendedName>
        <fullName evidence="15 16">Type III pantothenate kinase</fullName>
        <ecNumber evidence="6 16">2.7.1.33</ecNumber>
    </recommendedName>
    <alternativeName>
        <fullName evidence="16">PanK-III</fullName>
    </alternativeName>
    <alternativeName>
        <fullName evidence="16">Pantothenic acid kinase</fullName>
    </alternativeName>
</protein>
<evidence type="ECO:0000256" key="15">
    <source>
        <dbReference type="ARBA" id="ARBA00040883"/>
    </source>
</evidence>
<comment type="function">
    <text evidence="16">Catalyzes the phosphorylation of pantothenate (Pan), the first step in CoA biosynthesis.</text>
</comment>
<feature type="active site" description="Proton acceptor" evidence="16">
    <location>
        <position position="112"/>
    </location>
</feature>
<organism evidence="17 18">
    <name type="scientific">Desulfovibrio legallii</name>
    <dbReference type="NCBI Taxonomy" id="571438"/>
    <lineage>
        <taxon>Bacteria</taxon>
        <taxon>Pseudomonadati</taxon>
        <taxon>Thermodesulfobacteriota</taxon>
        <taxon>Desulfovibrionia</taxon>
        <taxon>Desulfovibrionales</taxon>
        <taxon>Desulfovibrionaceae</taxon>
        <taxon>Desulfovibrio</taxon>
    </lineage>
</organism>
<dbReference type="GO" id="GO:0005524">
    <property type="term" value="F:ATP binding"/>
    <property type="evidence" value="ECO:0007669"/>
    <property type="project" value="UniProtKB-UniRule"/>
</dbReference>
<evidence type="ECO:0000313" key="18">
    <source>
        <dbReference type="Proteomes" id="UP000199355"/>
    </source>
</evidence>
<comment type="catalytic activity">
    <reaction evidence="1 16">
        <text>(R)-pantothenate + ATP = (R)-4'-phosphopantothenate + ADP + H(+)</text>
        <dbReference type="Rhea" id="RHEA:16373"/>
        <dbReference type="ChEBI" id="CHEBI:10986"/>
        <dbReference type="ChEBI" id="CHEBI:15378"/>
        <dbReference type="ChEBI" id="CHEBI:29032"/>
        <dbReference type="ChEBI" id="CHEBI:30616"/>
        <dbReference type="ChEBI" id="CHEBI:456216"/>
        <dbReference type="EC" id="2.7.1.33"/>
    </reaction>
</comment>
<gene>
    <name evidence="16" type="primary">coaX</name>
    <name evidence="17" type="ORF">SAMN05192586_11421</name>
</gene>
<dbReference type="NCBIfam" id="TIGR00671">
    <property type="entry name" value="baf"/>
    <property type="match status" value="1"/>
</dbReference>
<keyword evidence="18" id="KW-1185">Reference proteome</keyword>
<dbReference type="PANTHER" id="PTHR34265">
    <property type="entry name" value="TYPE III PANTOTHENATE KINASE"/>
    <property type="match status" value="1"/>
</dbReference>
<dbReference type="UniPathway" id="UPA00241">
    <property type="reaction ID" value="UER00352"/>
</dbReference>
<comment type="subcellular location">
    <subcellularLocation>
        <location evidence="3 16">Cytoplasm</location>
    </subcellularLocation>
</comment>
<dbReference type="HAMAP" id="MF_01274">
    <property type="entry name" value="Pantothen_kinase_3"/>
    <property type="match status" value="1"/>
</dbReference>
<dbReference type="Pfam" id="PF03309">
    <property type="entry name" value="Pan_kinase"/>
    <property type="match status" value="1"/>
</dbReference>
<dbReference type="OrthoDB" id="9804707at2"/>
<feature type="binding site" evidence="16">
    <location>
        <begin position="110"/>
        <end position="113"/>
    </location>
    <ligand>
        <name>substrate</name>
    </ligand>
</feature>
<evidence type="ECO:0000256" key="7">
    <source>
        <dbReference type="ARBA" id="ARBA00022490"/>
    </source>
</evidence>
<name>A0A1G7P346_9BACT</name>
<dbReference type="CDD" id="cd24015">
    <property type="entry name" value="ASKHA_NBD_PanK-III"/>
    <property type="match status" value="1"/>
</dbReference>
<dbReference type="PANTHER" id="PTHR34265:SF1">
    <property type="entry name" value="TYPE III PANTOTHENATE KINASE"/>
    <property type="match status" value="1"/>
</dbReference>
<dbReference type="STRING" id="571438.SAMN05192586_11421"/>
<dbReference type="AlphaFoldDB" id="A0A1G7P346"/>